<accession>A0A7X0DD88</accession>
<evidence type="ECO:0000256" key="1">
    <source>
        <dbReference type="ARBA" id="ARBA00004651"/>
    </source>
</evidence>
<keyword evidence="6 7" id="KW-0472">Membrane</keyword>
<evidence type="ECO:0000256" key="2">
    <source>
        <dbReference type="ARBA" id="ARBA00022448"/>
    </source>
</evidence>
<dbReference type="PROSITE" id="PS50850">
    <property type="entry name" value="MFS"/>
    <property type="match status" value="1"/>
</dbReference>
<protein>
    <submittedName>
        <fullName evidence="9">MFS family permease</fullName>
    </submittedName>
</protein>
<feature type="transmembrane region" description="Helical" evidence="7">
    <location>
        <begin position="379"/>
        <end position="397"/>
    </location>
</feature>
<feature type="transmembrane region" description="Helical" evidence="7">
    <location>
        <begin position="348"/>
        <end position="367"/>
    </location>
</feature>
<evidence type="ECO:0000313" key="9">
    <source>
        <dbReference type="EMBL" id="MBB6180440.1"/>
    </source>
</evidence>
<sequence length="542" mass="59140">MTETRSPFAPLRHQTYRTMWFASLASNLGGLIQAVGAAWMMTALTTSENLIALVQASTALPIMLFSVVSGALADSFDRRRVMLAAQFLMLVASLLLAVFASSDLLTPGLLLMFTFVIGSGTALHNPSWQASVGDMVPRPDLPEAVSLNSAGFNIMRSVGPALGGVIVAAAGAATAFAINAVSYFALIYALLRWKPDYPKNPLPRETLGSAISAGFRYVAMSPNLEKVMVRGFVFGLSAGSVLALLPIVARDLLEGGPLTYGIMFGAFGVGGIAGAFLNAGIRQQLRSEQIVRTSFTGFALSAATIGLSTSSVITFLALVLAGICWVVTLSLLNTVVQLSTPRWVVGRALSLYQTATFGGIAGGSWLWGYWAEEFNPTNALVMSSLLMLAGAALGLRLPMPDFRSLNLDPLNRFVEPSLGLEIQPRSGPIVIQVDYDIADEDLPEFLSLMAERRRIRIRDGARNWALMRDLQYPEIWTETYHVPTWVEYVRHNQRRTQADAETTDRILSLHRGEKVRVHRMIERQTIPSTRDDVFHQPHIDTH</sequence>
<dbReference type="CDD" id="cd06173">
    <property type="entry name" value="MFS_MefA_like"/>
    <property type="match status" value="1"/>
</dbReference>
<keyword evidence="5 7" id="KW-1133">Transmembrane helix</keyword>
<comment type="subcellular location">
    <subcellularLocation>
        <location evidence="1">Cell membrane</location>
        <topology evidence="1">Multi-pass membrane protein</topology>
    </subcellularLocation>
</comment>
<evidence type="ECO:0000256" key="4">
    <source>
        <dbReference type="ARBA" id="ARBA00022692"/>
    </source>
</evidence>
<dbReference type="GO" id="GO:0005886">
    <property type="term" value="C:plasma membrane"/>
    <property type="evidence" value="ECO:0007669"/>
    <property type="project" value="UniProtKB-SubCell"/>
</dbReference>
<dbReference type="InterPro" id="IPR036259">
    <property type="entry name" value="MFS_trans_sf"/>
</dbReference>
<evidence type="ECO:0000256" key="6">
    <source>
        <dbReference type="ARBA" id="ARBA00023136"/>
    </source>
</evidence>
<dbReference type="SUPFAM" id="SSF103473">
    <property type="entry name" value="MFS general substrate transporter"/>
    <property type="match status" value="1"/>
</dbReference>
<keyword evidence="2" id="KW-0813">Transport</keyword>
<dbReference type="InterPro" id="IPR020846">
    <property type="entry name" value="MFS_dom"/>
</dbReference>
<feature type="domain" description="Major facilitator superfamily (MFS) profile" evidence="8">
    <location>
        <begin position="15"/>
        <end position="402"/>
    </location>
</feature>
<dbReference type="PANTHER" id="PTHR23513">
    <property type="entry name" value="INTEGRAL MEMBRANE EFFLUX PROTEIN-RELATED"/>
    <property type="match status" value="1"/>
</dbReference>
<reference evidence="9 10" key="1">
    <citation type="submission" date="2020-08" db="EMBL/GenBank/DDBJ databases">
        <title>Genomic Encyclopedia of Type Strains, Phase IV (KMG-IV): sequencing the most valuable type-strain genomes for metagenomic binning, comparative biology and taxonomic classification.</title>
        <authorList>
            <person name="Goeker M."/>
        </authorList>
    </citation>
    <scope>NUCLEOTIDE SEQUENCE [LARGE SCALE GENOMIC DNA]</scope>
    <source>
        <strain evidence="9 10">DSM 102134</strain>
    </source>
</reference>
<feature type="transmembrane region" description="Helical" evidence="7">
    <location>
        <begin position="260"/>
        <end position="278"/>
    </location>
</feature>
<dbReference type="Pfam" id="PF05977">
    <property type="entry name" value="MFS_3"/>
    <property type="match status" value="1"/>
</dbReference>
<dbReference type="AlphaFoldDB" id="A0A7X0DD88"/>
<proteinExistence type="predicted"/>
<evidence type="ECO:0000313" key="10">
    <source>
        <dbReference type="Proteomes" id="UP000535501"/>
    </source>
</evidence>
<name>A0A7X0DD88_9HYPH</name>
<feature type="transmembrane region" description="Helical" evidence="7">
    <location>
        <begin position="313"/>
        <end position="336"/>
    </location>
</feature>
<dbReference type="Gene3D" id="1.20.1250.20">
    <property type="entry name" value="MFS general substrate transporter like domains"/>
    <property type="match status" value="1"/>
</dbReference>
<comment type="caution">
    <text evidence="9">The sequence shown here is derived from an EMBL/GenBank/DDBJ whole genome shotgun (WGS) entry which is preliminary data.</text>
</comment>
<evidence type="ECO:0000256" key="3">
    <source>
        <dbReference type="ARBA" id="ARBA00022475"/>
    </source>
</evidence>
<keyword evidence="3" id="KW-1003">Cell membrane</keyword>
<evidence type="ECO:0000256" key="5">
    <source>
        <dbReference type="ARBA" id="ARBA00022989"/>
    </source>
</evidence>
<feature type="transmembrane region" description="Helical" evidence="7">
    <location>
        <begin position="227"/>
        <end position="248"/>
    </location>
</feature>
<dbReference type="PANTHER" id="PTHR23513:SF11">
    <property type="entry name" value="STAPHYLOFERRIN A TRANSPORTER"/>
    <property type="match status" value="1"/>
</dbReference>
<dbReference type="GO" id="GO:0022857">
    <property type="term" value="F:transmembrane transporter activity"/>
    <property type="evidence" value="ECO:0007669"/>
    <property type="project" value="InterPro"/>
</dbReference>
<feature type="transmembrane region" description="Helical" evidence="7">
    <location>
        <begin position="290"/>
        <end position="307"/>
    </location>
</feature>
<feature type="transmembrane region" description="Helical" evidence="7">
    <location>
        <begin position="50"/>
        <end position="69"/>
    </location>
</feature>
<organism evidence="9 10">
    <name type="scientific">Pseudorhizobium flavum</name>
    <dbReference type="NCBI Taxonomy" id="1335061"/>
    <lineage>
        <taxon>Bacteria</taxon>
        <taxon>Pseudomonadati</taxon>
        <taxon>Pseudomonadota</taxon>
        <taxon>Alphaproteobacteria</taxon>
        <taxon>Hyphomicrobiales</taxon>
        <taxon>Rhizobiaceae</taxon>
        <taxon>Rhizobium/Agrobacterium group</taxon>
        <taxon>Pseudorhizobium</taxon>
    </lineage>
</organism>
<keyword evidence="4 7" id="KW-0812">Transmembrane</keyword>
<keyword evidence="10" id="KW-1185">Reference proteome</keyword>
<evidence type="ECO:0000259" key="8">
    <source>
        <dbReference type="PROSITE" id="PS50850"/>
    </source>
</evidence>
<gene>
    <name evidence="9" type="ORF">HNQ75_002419</name>
</gene>
<dbReference type="Proteomes" id="UP000535501">
    <property type="component" value="Unassembled WGS sequence"/>
</dbReference>
<dbReference type="InterPro" id="IPR010290">
    <property type="entry name" value="TM_effector"/>
</dbReference>
<evidence type="ECO:0000256" key="7">
    <source>
        <dbReference type="SAM" id="Phobius"/>
    </source>
</evidence>
<dbReference type="RefSeq" id="WP_268877023.1">
    <property type="nucleotide sequence ID" value="NZ_JACHEJ010000005.1"/>
</dbReference>
<feature type="transmembrane region" description="Helical" evidence="7">
    <location>
        <begin position="165"/>
        <end position="191"/>
    </location>
</feature>
<dbReference type="EMBL" id="JACHEJ010000005">
    <property type="protein sequence ID" value="MBB6180440.1"/>
    <property type="molecule type" value="Genomic_DNA"/>
</dbReference>
<feature type="transmembrane region" description="Helical" evidence="7">
    <location>
        <begin position="20"/>
        <end position="44"/>
    </location>
</feature>